<feature type="compositionally biased region" description="Polar residues" evidence="3">
    <location>
        <begin position="815"/>
        <end position="824"/>
    </location>
</feature>
<accession>A0A8H3G148</accession>
<dbReference type="OrthoDB" id="10263226at2759"/>
<feature type="compositionally biased region" description="Polar residues" evidence="3">
    <location>
        <begin position="405"/>
        <end position="418"/>
    </location>
</feature>
<dbReference type="SMART" id="SM01340">
    <property type="entry name" value="DNA_mis_repair"/>
    <property type="match status" value="1"/>
</dbReference>
<keyword evidence="6" id="KW-1185">Reference proteome</keyword>
<gene>
    <name evidence="5" type="ORF">HETSPECPRED_007830</name>
</gene>
<dbReference type="AlphaFoldDB" id="A0A8H3G148"/>
<evidence type="ECO:0000259" key="4">
    <source>
        <dbReference type="SMART" id="SM01340"/>
    </source>
</evidence>
<organism evidence="5 6">
    <name type="scientific">Heterodermia speciosa</name>
    <dbReference type="NCBI Taxonomy" id="116794"/>
    <lineage>
        <taxon>Eukaryota</taxon>
        <taxon>Fungi</taxon>
        <taxon>Dikarya</taxon>
        <taxon>Ascomycota</taxon>
        <taxon>Pezizomycotina</taxon>
        <taxon>Lecanoromycetes</taxon>
        <taxon>OSLEUM clade</taxon>
        <taxon>Lecanoromycetidae</taxon>
        <taxon>Caliciales</taxon>
        <taxon>Physciaceae</taxon>
        <taxon>Heterodermia</taxon>
    </lineage>
</organism>
<feature type="domain" description="DNA mismatch repair protein S5" evidence="4">
    <location>
        <begin position="219"/>
        <end position="359"/>
    </location>
</feature>
<feature type="compositionally biased region" description="Polar residues" evidence="3">
    <location>
        <begin position="726"/>
        <end position="766"/>
    </location>
</feature>
<evidence type="ECO:0000256" key="2">
    <source>
        <dbReference type="ARBA" id="ARBA00022763"/>
    </source>
</evidence>
<comment type="caution">
    <text evidence="5">The sequence shown here is derived from an EMBL/GenBank/DDBJ whole genome shotgun (WGS) entry which is preliminary data.</text>
</comment>
<dbReference type="EMBL" id="CAJPDS010000058">
    <property type="protein sequence ID" value="CAF9931221.1"/>
    <property type="molecule type" value="Genomic_DNA"/>
</dbReference>
<dbReference type="InterPro" id="IPR002099">
    <property type="entry name" value="MutL/Mlh/PMS"/>
</dbReference>
<feature type="compositionally biased region" description="Low complexity" evidence="3">
    <location>
        <begin position="793"/>
        <end position="803"/>
    </location>
</feature>
<protein>
    <recommendedName>
        <fullName evidence="4">DNA mismatch repair protein S5 domain-containing protein</fullName>
    </recommendedName>
</protein>
<feature type="compositionally biased region" description="Basic and acidic residues" evidence="3">
    <location>
        <begin position="483"/>
        <end position="495"/>
    </location>
</feature>
<dbReference type="InterPro" id="IPR014721">
    <property type="entry name" value="Ribsml_uS5_D2-typ_fold_subgr"/>
</dbReference>
<dbReference type="InterPro" id="IPR036890">
    <property type="entry name" value="HATPase_C_sf"/>
</dbReference>
<feature type="compositionally biased region" description="Polar residues" evidence="3">
    <location>
        <begin position="620"/>
        <end position="633"/>
    </location>
</feature>
<dbReference type="GO" id="GO:0006298">
    <property type="term" value="P:mismatch repair"/>
    <property type="evidence" value="ECO:0007669"/>
    <property type="project" value="InterPro"/>
</dbReference>
<feature type="region of interest" description="Disordered" evidence="3">
    <location>
        <begin position="389"/>
        <end position="439"/>
    </location>
</feature>
<proteinExistence type="inferred from homology"/>
<feature type="compositionally biased region" description="Polar residues" evidence="3">
    <location>
        <begin position="566"/>
        <end position="582"/>
    </location>
</feature>
<dbReference type="PROSITE" id="PS00058">
    <property type="entry name" value="DNA_MISMATCH_REPAIR_1"/>
    <property type="match status" value="1"/>
</dbReference>
<dbReference type="SUPFAM" id="SSF54211">
    <property type="entry name" value="Ribosomal protein S5 domain 2-like"/>
    <property type="match status" value="1"/>
</dbReference>
<feature type="region of interest" description="Disordered" evidence="3">
    <location>
        <begin position="555"/>
        <end position="588"/>
    </location>
</feature>
<feature type="compositionally biased region" description="Polar residues" evidence="3">
    <location>
        <begin position="642"/>
        <end position="665"/>
    </location>
</feature>
<dbReference type="Pfam" id="PF01119">
    <property type="entry name" value="DNA_mis_repair"/>
    <property type="match status" value="1"/>
</dbReference>
<dbReference type="Gene3D" id="3.30.565.10">
    <property type="entry name" value="Histidine kinase-like ATPase, C-terminal domain"/>
    <property type="match status" value="1"/>
</dbReference>
<dbReference type="InterPro" id="IPR013507">
    <property type="entry name" value="DNA_mismatch_S5_2-like"/>
</dbReference>
<feature type="compositionally biased region" description="Polar residues" evidence="3">
    <location>
        <begin position="522"/>
        <end position="534"/>
    </location>
</feature>
<dbReference type="InterPro" id="IPR020568">
    <property type="entry name" value="Ribosomal_Su5_D2-typ_SF"/>
</dbReference>
<dbReference type="Proteomes" id="UP000664521">
    <property type="component" value="Unassembled WGS sequence"/>
</dbReference>
<dbReference type="GO" id="GO:0030983">
    <property type="term" value="F:mismatched DNA binding"/>
    <property type="evidence" value="ECO:0007669"/>
    <property type="project" value="InterPro"/>
</dbReference>
<dbReference type="SUPFAM" id="SSF55874">
    <property type="entry name" value="ATPase domain of HSP90 chaperone/DNA topoisomerase II/histidine kinase"/>
    <property type="match status" value="1"/>
</dbReference>
<reference evidence="5" key="1">
    <citation type="submission" date="2021-03" db="EMBL/GenBank/DDBJ databases">
        <authorList>
            <person name="Tagirdzhanova G."/>
        </authorList>
    </citation>
    <scope>NUCLEOTIDE SEQUENCE</scope>
</reference>
<dbReference type="InterPro" id="IPR014762">
    <property type="entry name" value="DNA_mismatch_repair_CS"/>
</dbReference>
<evidence type="ECO:0000313" key="5">
    <source>
        <dbReference type="EMBL" id="CAF9931221.1"/>
    </source>
</evidence>
<dbReference type="GO" id="GO:0016887">
    <property type="term" value="F:ATP hydrolysis activity"/>
    <property type="evidence" value="ECO:0007669"/>
    <property type="project" value="InterPro"/>
</dbReference>
<dbReference type="Pfam" id="PF13589">
    <property type="entry name" value="HATPase_c_3"/>
    <property type="match status" value="1"/>
</dbReference>
<feature type="compositionally biased region" description="Polar residues" evidence="3">
    <location>
        <begin position="426"/>
        <end position="439"/>
    </location>
</feature>
<dbReference type="FunFam" id="3.30.565.10:FF:000017">
    <property type="entry name" value="PMS1 homolog 1, mismatch repair system component"/>
    <property type="match status" value="1"/>
</dbReference>
<dbReference type="NCBIfam" id="TIGR00585">
    <property type="entry name" value="mutl"/>
    <property type="match status" value="1"/>
</dbReference>
<dbReference type="InterPro" id="IPR038973">
    <property type="entry name" value="MutL/Mlh/Pms-like"/>
</dbReference>
<keyword evidence="2" id="KW-0227">DNA damage</keyword>
<dbReference type="GO" id="GO:0140664">
    <property type="term" value="F:ATP-dependent DNA damage sensor activity"/>
    <property type="evidence" value="ECO:0007669"/>
    <property type="project" value="InterPro"/>
</dbReference>
<comment type="similarity">
    <text evidence="1">Belongs to the DNA mismatch repair MutL/HexB family.</text>
</comment>
<evidence type="ECO:0000256" key="1">
    <source>
        <dbReference type="ARBA" id="ARBA00006082"/>
    </source>
</evidence>
<dbReference type="GO" id="GO:0005524">
    <property type="term" value="F:ATP binding"/>
    <property type="evidence" value="ECO:0007669"/>
    <property type="project" value="InterPro"/>
</dbReference>
<sequence>MPIAALPPETVQVIGASQVLTDSASLVKELVDNALDARASAIFVEISSNALDIIQVKDNGFGIAPLDRTLVCQRYCTSKITSFEDISKICGQSLGFRGEALASAAEMSGSLIVSTRVEGESTAASLNISRQGSINVEERISHPVGTTVRIVDFLKTIPVRRQSALKLFAKSLSKIKTILHAYAMARPGVRFSLKVLKAKSERGNFMYAPKPEASTTDAATKIFGKRTTEQCQWKLWSSPNADHQGGDQEIYRLECLLPKACCDLSSVNNMGQYLSVDSRPVSCARGVFKQIISLFKSCLKSTSSDPSGYKVVDPFLYLNLICPQGSYDANIEPAKDDVLFTDAHLVLELVEACFRDVYGQAKAVESAAPLSKKAITKSDQGFDLLLARKQYTPEPRPTRKDDNLETTVESAYSLSESPQLEDLSPVTVQGTSSSEVGPGFDSTSKTLHADHALVAITHTSAKVWKQNMYMDDSDVDENYEDLINPHENHGSREEPYDQDEESELHSVQVSNPWTIAKINAPLRQTSNRSANAQPLTPARQPGDVENIISQLSDAARLPTRALPSPERTQNASSEAERQSSSPEHFPYPLTARRQRADNLTTRPTLPFQLSSHRGALDTWVQKSQNDSQRSPPTNAAGGLYPNPSTTASPETQPHNESLSPPSQIATAPGRDFISARTLPTGTPLSEIPSLPQRGPRKAGTQRQGGTGINKPFISPVNDPTKVWFETESNPNGSSNNRTRSPQKRPPQTKNPDQSLFLTSEDISPPTTEAEPESRPLPHPDLAATLNYEKRKAAATQQHKQQQALLSFDPSAPTPKRNSPHTSRYNKAVAALKSSEKRSSVFEAGDARGYLLRQNQTAGVEHDERRSGQLRRRTAMLPLESISPETTTLELVLPLSIYAAELKCLEGYVKQARKVDDYAATGTISRGLQQGRNSSMVKAWEEHLRSILNDRYGGKGAAGEVEGEERFQMEIESILQEHLAKQLEGEDERRA</sequence>
<evidence type="ECO:0000256" key="3">
    <source>
        <dbReference type="SAM" id="MobiDB-lite"/>
    </source>
</evidence>
<dbReference type="PANTHER" id="PTHR10073:SF41">
    <property type="entry name" value="MISMATCH REPAIR PROTEIN, PUTATIVE (AFU_ORTHOLOGUE AFUA_8G05820)-RELATED"/>
    <property type="match status" value="1"/>
</dbReference>
<feature type="region of interest" description="Disordered" evidence="3">
    <location>
        <begin position="620"/>
        <end position="825"/>
    </location>
</feature>
<name>A0A8H3G148_9LECA</name>
<feature type="region of interest" description="Disordered" evidence="3">
    <location>
        <begin position="594"/>
        <end position="613"/>
    </location>
</feature>
<feature type="compositionally biased region" description="Polar residues" evidence="3">
    <location>
        <begin position="597"/>
        <end position="611"/>
    </location>
</feature>
<evidence type="ECO:0000313" key="6">
    <source>
        <dbReference type="Proteomes" id="UP000664521"/>
    </source>
</evidence>
<dbReference type="GO" id="GO:0032389">
    <property type="term" value="C:MutLalpha complex"/>
    <property type="evidence" value="ECO:0007669"/>
    <property type="project" value="TreeGrafter"/>
</dbReference>
<dbReference type="PANTHER" id="PTHR10073">
    <property type="entry name" value="DNA MISMATCH REPAIR PROTEIN MLH, PMS, MUTL"/>
    <property type="match status" value="1"/>
</dbReference>
<dbReference type="Gene3D" id="3.30.230.10">
    <property type="match status" value="1"/>
</dbReference>
<dbReference type="GO" id="GO:0061982">
    <property type="term" value="P:meiosis I cell cycle process"/>
    <property type="evidence" value="ECO:0007669"/>
    <property type="project" value="UniProtKB-ARBA"/>
</dbReference>
<feature type="region of interest" description="Disordered" evidence="3">
    <location>
        <begin position="479"/>
        <end position="542"/>
    </location>
</feature>